<dbReference type="Proteomes" id="UP001163223">
    <property type="component" value="Chromosome"/>
</dbReference>
<organism evidence="1 2">
    <name type="scientific">Antarcticirhabdus aurantiaca</name>
    <dbReference type="NCBI Taxonomy" id="2606717"/>
    <lineage>
        <taxon>Bacteria</taxon>
        <taxon>Pseudomonadati</taxon>
        <taxon>Pseudomonadota</taxon>
        <taxon>Alphaproteobacteria</taxon>
        <taxon>Hyphomicrobiales</taxon>
        <taxon>Aurantimonadaceae</taxon>
        <taxon>Antarcticirhabdus</taxon>
    </lineage>
</organism>
<evidence type="ECO:0000313" key="2">
    <source>
        <dbReference type="Proteomes" id="UP001163223"/>
    </source>
</evidence>
<reference evidence="1" key="1">
    <citation type="submission" date="2022-11" db="EMBL/GenBank/DDBJ databases">
        <title>beta-Carotene-producing bacterium, Jeongeuplla avenae sp. nov., alleviates the salt stress of Arabidopsis seedlings.</title>
        <authorList>
            <person name="Jiang L."/>
            <person name="Lee J."/>
        </authorList>
    </citation>
    <scope>NUCLEOTIDE SEQUENCE</scope>
    <source>
        <strain evidence="1">DY_R2A_6</strain>
    </source>
</reference>
<name>A0ACD4NPJ1_9HYPH</name>
<proteinExistence type="predicted"/>
<protein>
    <submittedName>
        <fullName evidence="1">SLOG family protein</fullName>
    </submittedName>
</protein>
<evidence type="ECO:0000313" key="1">
    <source>
        <dbReference type="EMBL" id="WAJ28725.1"/>
    </source>
</evidence>
<keyword evidence="2" id="KW-1185">Reference proteome</keyword>
<gene>
    <name evidence="1" type="ORF">OXU80_00270</name>
</gene>
<sequence length="141" mass="15748">MIIPIRVLVCGGERSTDREAVFAALDGIARDYAARVLPSVGAIHLTIIHAARRTGVDPFADEWADLRKVSVCEFPSSWRSSFAQRNQQMIAEGEPDVVLAFPGDRNALDMVARARRNGVRVVFASWPRRHAPRARLARERD</sequence>
<dbReference type="EMBL" id="CP113520">
    <property type="protein sequence ID" value="WAJ28725.1"/>
    <property type="molecule type" value="Genomic_DNA"/>
</dbReference>
<accession>A0ACD4NPJ1</accession>